<dbReference type="SMART" id="SM00162">
    <property type="entry name" value="SAPA"/>
    <property type="match status" value="2"/>
</dbReference>
<name>A0A452I2U2_9SAUR</name>
<feature type="domain" description="Saposin A-type" evidence="15">
    <location>
        <begin position="370"/>
        <end position="406"/>
    </location>
</feature>
<feature type="chain" id="PRO_5044604528" description="Pulmonary surfactant-associated protein B" evidence="13">
    <location>
        <begin position="35"/>
        <end position="406"/>
    </location>
</feature>
<dbReference type="InterPro" id="IPR011001">
    <property type="entry name" value="Saposin-like"/>
</dbReference>
<dbReference type="InterPro" id="IPR003119">
    <property type="entry name" value="SAP_A"/>
</dbReference>
<accession>A0A452I2U2</accession>
<keyword evidence="7" id="KW-0677">Repeat</keyword>
<organism evidence="16 17">
    <name type="scientific">Gopherus agassizii</name>
    <name type="common">Agassiz's desert tortoise</name>
    <dbReference type="NCBI Taxonomy" id="38772"/>
    <lineage>
        <taxon>Eukaryota</taxon>
        <taxon>Metazoa</taxon>
        <taxon>Chordata</taxon>
        <taxon>Craniata</taxon>
        <taxon>Vertebrata</taxon>
        <taxon>Euteleostomi</taxon>
        <taxon>Archelosauria</taxon>
        <taxon>Testudinata</taxon>
        <taxon>Testudines</taxon>
        <taxon>Cryptodira</taxon>
        <taxon>Durocryptodira</taxon>
        <taxon>Testudinoidea</taxon>
        <taxon>Testudinidae</taxon>
        <taxon>Gopherus</taxon>
    </lineage>
</organism>
<dbReference type="STRING" id="38772.ENSGAGP00000021821"/>
<dbReference type="AlphaFoldDB" id="A0A452I2U2"/>
<dbReference type="GO" id="GO:0007585">
    <property type="term" value="P:respiratory gaseous exchange by respiratory system"/>
    <property type="evidence" value="ECO:0007669"/>
    <property type="project" value="UniProtKB-KW"/>
</dbReference>
<comment type="subunit">
    <text evidence="2">Homodimer; disulfide-linked.</text>
</comment>
<evidence type="ECO:0000256" key="9">
    <source>
        <dbReference type="ARBA" id="ARBA00023180"/>
    </source>
</evidence>
<dbReference type="SUPFAM" id="SSF47862">
    <property type="entry name" value="Saposin"/>
    <property type="match status" value="3"/>
</dbReference>
<dbReference type="InterPro" id="IPR051428">
    <property type="entry name" value="Sphingo_Act-Surfact_Prot"/>
</dbReference>
<comment type="subcellular location">
    <subcellularLocation>
        <location evidence="1">Secreted</location>
        <location evidence="1">Extracellular space</location>
        <location evidence="1">Surface film</location>
    </subcellularLocation>
</comment>
<dbReference type="GO" id="GO:0005576">
    <property type="term" value="C:extracellular region"/>
    <property type="evidence" value="ECO:0007669"/>
    <property type="project" value="UniProtKB-SubCell"/>
</dbReference>
<dbReference type="Ensembl" id="ENSGAGT00000024856.1">
    <property type="protein sequence ID" value="ENSGAGP00000021821.1"/>
    <property type="gene ID" value="ENSGAGG00000016016.1"/>
</dbReference>
<evidence type="ECO:0000259" key="15">
    <source>
        <dbReference type="PROSITE" id="PS51110"/>
    </source>
</evidence>
<evidence type="ECO:0000313" key="17">
    <source>
        <dbReference type="Proteomes" id="UP000291020"/>
    </source>
</evidence>
<keyword evidence="9" id="KW-0325">Glycoprotein</keyword>
<dbReference type="PANTHER" id="PTHR11480">
    <property type="entry name" value="SAPOSIN-RELATED"/>
    <property type="match status" value="1"/>
</dbReference>
<dbReference type="GO" id="GO:0006665">
    <property type="term" value="P:sphingolipid metabolic process"/>
    <property type="evidence" value="ECO:0007669"/>
    <property type="project" value="InterPro"/>
</dbReference>
<evidence type="ECO:0000256" key="11">
    <source>
        <dbReference type="ARBA" id="ARBA00041094"/>
    </source>
</evidence>
<evidence type="ECO:0000256" key="12">
    <source>
        <dbReference type="ARBA" id="ARBA00041785"/>
    </source>
</evidence>
<evidence type="ECO:0000259" key="14">
    <source>
        <dbReference type="PROSITE" id="PS50015"/>
    </source>
</evidence>
<dbReference type="GO" id="GO:0005764">
    <property type="term" value="C:lysosome"/>
    <property type="evidence" value="ECO:0007669"/>
    <property type="project" value="InterPro"/>
</dbReference>
<dbReference type="PROSITE" id="PS50015">
    <property type="entry name" value="SAP_B"/>
    <property type="match status" value="3"/>
</dbReference>
<reference evidence="16" key="2">
    <citation type="submission" date="2025-05" db="UniProtKB">
        <authorList>
            <consortium name="Ensembl"/>
        </authorList>
    </citation>
    <scope>IDENTIFICATION</scope>
</reference>
<dbReference type="InterPro" id="IPR008373">
    <property type="entry name" value="Saposin"/>
</dbReference>
<feature type="domain" description="Saposin B-type" evidence="14">
    <location>
        <begin position="197"/>
        <end position="274"/>
    </location>
</feature>
<evidence type="ECO:0000256" key="8">
    <source>
        <dbReference type="ARBA" id="ARBA00023157"/>
    </source>
</evidence>
<sequence length="406" mass="43804">MAIKGAWDAGARMLELSMVGSRLLLLTLLCGVSALAGSPLAQQGCAEGPTFWCQSLATAMRCGAVKICAQAGWNQAAKEDMCTDCRQIITILTRMAKDSAFKDNIQNYLTHECTLLPLHTLVPQCQKVVDTYFTLFIACLEGQIKPASICGRLGLCPTDPSQDQSQDKCVLQLLQGLRLDLPDGQTQGGHSKDLPFPLPLCWMCRSFIGRIESTIPKGAIVKSMSQLCHLLPGIIGGRCQSLMEKYTTTMLDLILNKLGPRLICGMLLMCAMGENCSPEPPLVLLLAQSAECQACIAVMGLAKSTVQANSTVADVEVALLRACSSAHLGWQECKSFMERHWPQLPTLLPKVWDPQSMCQELGACEAGTGPALGPEGCMLGPAYWCSSLETAKQCQAVQHCQAHGWA</sequence>
<evidence type="ECO:0000256" key="10">
    <source>
        <dbReference type="ARBA" id="ARBA00037221"/>
    </source>
</evidence>
<comment type="function">
    <text evidence="10">Pulmonary surfactant-associated proteins promote alveolar stability by lowering the surface tension at the air-liquid interface in the peripheral air spaces. SP-B increases the collapse pressure of palmitic acid to nearly 70 millinewtons per meter.</text>
</comment>
<dbReference type="GO" id="GO:0016020">
    <property type="term" value="C:membrane"/>
    <property type="evidence" value="ECO:0007669"/>
    <property type="project" value="GOC"/>
</dbReference>
<dbReference type="Proteomes" id="UP000291020">
    <property type="component" value="Unassembled WGS sequence"/>
</dbReference>
<feature type="signal peptide" evidence="13">
    <location>
        <begin position="1"/>
        <end position="34"/>
    </location>
</feature>
<protein>
    <recommendedName>
        <fullName evidence="11">Pulmonary surfactant-associated protein B</fullName>
    </recommendedName>
    <alternativeName>
        <fullName evidence="12">Pulmonary surfactant-associated proteolipid SPL(Phe)</fullName>
    </alternativeName>
</protein>
<dbReference type="InterPro" id="IPR008139">
    <property type="entry name" value="SaposinB_dom"/>
</dbReference>
<dbReference type="PANTHER" id="PTHR11480:SF33">
    <property type="entry name" value="PULMONARY SURFACTANT-ASSOCIATED PROTEIN B"/>
    <property type="match status" value="1"/>
</dbReference>
<dbReference type="SMART" id="SM00741">
    <property type="entry name" value="SapB"/>
    <property type="match status" value="3"/>
</dbReference>
<keyword evidence="3" id="KW-0767">Surface film</keyword>
<evidence type="ECO:0000256" key="1">
    <source>
        <dbReference type="ARBA" id="ARBA00004364"/>
    </source>
</evidence>
<evidence type="ECO:0000256" key="4">
    <source>
        <dbReference type="ARBA" id="ARBA00022525"/>
    </source>
</evidence>
<evidence type="ECO:0000256" key="3">
    <source>
        <dbReference type="ARBA" id="ARBA00022439"/>
    </source>
</evidence>
<dbReference type="Ensembl" id="ENSGAGT00000024860.1">
    <property type="protein sequence ID" value="ENSGAGP00000021825.1"/>
    <property type="gene ID" value="ENSGAGG00000016016.1"/>
</dbReference>
<dbReference type="FunFam" id="1.10.225.10:FF:000008">
    <property type="entry name" value="Pulmonary surfactant-associated protein B"/>
    <property type="match status" value="1"/>
</dbReference>
<keyword evidence="6 13" id="KW-0732">Signal</keyword>
<dbReference type="PROSITE" id="PS51110">
    <property type="entry name" value="SAP_A"/>
    <property type="match status" value="2"/>
</dbReference>
<keyword evidence="17" id="KW-1185">Reference proteome</keyword>
<evidence type="ECO:0000256" key="6">
    <source>
        <dbReference type="ARBA" id="ARBA00022729"/>
    </source>
</evidence>
<feature type="domain" description="Saposin B-type" evidence="14">
    <location>
        <begin position="78"/>
        <end position="160"/>
    </location>
</feature>
<keyword evidence="4" id="KW-0964">Secreted</keyword>
<feature type="domain" description="Saposin B-type" evidence="14">
    <location>
        <begin position="288"/>
        <end position="368"/>
    </location>
</feature>
<keyword evidence="8" id="KW-1015">Disulfide bond</keyword>
<dbReference type="GO" id="GO:0005771">
    <property type="term" value="C:multivesicular body"/>
    <property type="evidence" value="ECO:0007669"/>
    <property type="project" value="TreeGrafter"/>
</dbReference>
<dbReference type="PRINTS" id="PR01797">
    <property type="entry name" value="SAPOSIN"/>
</dbReference>
<reference evidence="17" key="1">
    <citation type="journal article" date="2017" name="PLoS ONE">
        <title>The Agassiz's desert tortoise genome provides a resource for the conservation of a threatened species.</title>
        <authorList>
            <person name="Tollis M."/>
            <person name="DeNardo D.F."/>
            <person name="Cornelius J.A."/>
            <person name="Dolby G.A."/>
            <person name="Edwards T."/>
            <person name="Henen B.T."/>
            <person name="Karl A.E."/>
            <person name="Murphy R.W."/>
            <person name="Kusumi K."/>
        </authorList>
    </citation>
    <scope>NUCLEOTIDE SEQUENCE [LARGE SCALE GENOMIC DNA]</scope>
</reference>
<evidence type="ECO:0000256" key="5">
    <source>
        <dbReference type="ARBA" id="ARBA00022713"/>
    </source>
</evidence>
<dbReference type="Gene3D" id="1.10.225.10">
    <property type="entry name" value="Saposin-like"/>
    <property type="match status" value="3"/>
</dbReference>
<dbReference type="Pfam" id="PF02199">
    <property type="entry name" value="SapA"/>
    <property type="match status" value="2"/>
</dbReference>
<evidence type="ECO:0000256" key="7">
    <source>
        <dbReference type="ARBA" id="ARBA00022737"/>
    </source>
</evidence>
<evidence type="ECO:0000313" key="16">
    <source>
        <dbReference type="Ensembl" id="ENSGAGP00000021825.1"/>
    </source>
</evidence>
<dbReference type="Pfam" id="PF03489">
    <property type="entry name" value="SapB_2"/>
    <property type="match status" value="2"/>
</dbReference>
<dbReference type="InterPro" id="IPR008138">
    <property type="entry name" value="SapB_2"/>
</dbReference>
<keyword evidence="5" id="KW-0305">Gaseous exchange</keyword>
<evidence type="ECO:0000256" key="2">
    <source>
        <dbReference type="ARBA" id="ARBA00011748"/>
    </source>
</evidence>
<proteinExistence type="predicted"/>
<evidence type="ECO:0000256" key="13">
    <source>
        <dbReference type="SAM" id="SignalP"/>
    </source>
</evidence>
<feature type="domain" description="Saposin A-type" evidence="15">
    <location>
        <begin position="38"/>
        <end position="78"/>
    </location>
</feature>